<evidence type="ECO:0000256" key="1">
    <source>
        <dbReference type="SAM" id="MobiDB-lite"/>
    </source>
</evidence>
<feature type="compositionally biased region" description="Basic and acidic residues" evidence="1">
    <location>
        <begin position="1"/>
        <end position="23"/>
    </location>
</feature>
<dbReference type="RefSeq" id="NP_116416.1">
    <property type="nucleotide sequence ID" value="NC_002794.1"/>
</dbReference>
<dbReference type="GeneID" id="921191"/>
<organism evidence="2 3">
    <name type="scientific">Tupaiid herpesvirus 1 (strain 1)</name>
    <name type="common">TuHV-1</name>
    <name type="synonym">Herpesvirus tupaia (strain 1)</name>
    <dbReference type="NCBI Taxonomy" id="10397"/>
    <lineage>
        <taxon>Viruses</taxon>
        <taxon>Duplodnaviria</taxon>
        <taxon>Heunggongvirae</taxon>
        <taxon>Peploviricota</taxon>
        <taxon>Herviviricetes</taxon>
        <taxon>Herpesvirales</taxon>
        <taxon>Orthoherpesviridae</taxon>
        <taxon>Betaherpesvirinae</taxon>
        <taxon>Quwivirus</taxon>
        <taxon>Quwivirus tupaiidbeta1</taxon>
    </lineage>
</organism>
<reference evidence="2 3" key="1">
    <citation type="journal article" date="2001" name="J. Virol.">
        <title>Analysis and characterization of the complete genome of tupaia (tree shrew) herpesvirus.</title>
        <authorList>
            <person name="Bahr U."/>
            <person name="Darai G."/>
        </authorList>
    </citation>
    <scope>NUCLEOTIDE SEQUENCE [LARGE SCALE GENOMIC DNA]</scope>
    <source>
        <strain evidence="2">2</strain>
    </source>
</reference>
<keyword evidence="3" id="KW-1185">Reference proteome</keyword>
<proteinExistence type="predicted"/>
<dbReference type="EMBL" id="AF281817">
    <property type="protein sequence ID" value="AAK57112.1"/>
    <property type="molecule type" value="Genomic_DNA"/>
</dbReference>
<dbReference type="Proteomes" id="UP000137095">
    <property type="component" value="Segment"/>
</dbReference>
<protein>
    <submittedName>
        <fullName evidence="2">T63</fullName>
    </submittedName>
</protein>
<sequence>MGSEPGAERSPHAERPRHADPWPRPRNPTSPTAALGCPGPTLGCLGPALDDRPRRVCAPGLSPHRDLEGAWRTTQTSSP</sequence>
<name>Q91TN0_TUHV1</name>
<accession>Q91TN0</accession>
<organismHost>
    <name type="scientific">Tupaia belangeri</name>
    <name type="common">Common tree shrew</name>
    <name type="synonym">Tupaia glis belangeri</name>
    <dbReference type="NCBI Taxonomy" id="37347"/>
</organismHost>
<feature type="compositionally biased region" description="Low complexity" evidence="1">
    <location>
        <begin position="34"/>
        <end position="48"/>
    </location>
</feature>
<feature type="region of interest" description="Disordered" evidence="1">
    <location>
        <begin position="1"/>
        <end position="79"/>
    </location>
</feature>
<dbReference type="KEGG" id="vg:921191"/>
<evidence type="ECO:0000313" key="3">
    <source>
        <dbReference type="Proteomes" id="UP000137095"/>
    </source>
</evidence>
<evidence type="ECO:0000313" key="2">
    <source>
        <dbReference type="EMBL" id="AAK57112.1"/>
    </source>
</evidence>